<dbReference type="Proteomes" id="UP000198649">
    <property type="component" value="Unassembled WGS sequence"/>
</dbReference>
<keyword evidence="3" id="KW-1185">Reference proteome</keyword>
<feature type="chain" id="PRO_5011555320" evidence="1">
    <location>
        <begin position="33"/>
        <end position="280"/>
    </location>
</feature>
<organism evidence="2 3">
    <name type="scientific">Nocardioides psychrotolerans</name>
    <dbReference type="NCBI Taxonomy" id="1005945"/>
    <lineage>
        <taxon>Bacteria</taxon>
        <taxon>Bacillati</taxon>
        <taxon>Actinomycetota</taxon>
        <taxon>Actinomycetes</taxon>
        <taxon>Propionibacteriales</taxon>
        <taxon>Nocardioidaceae</taxon>
        <taxon>Nocardioides</taxon>
    </lineage>
</organism>
<reference evidence="2 3" key="1">
    <citation type="submission" date="2016-10" db="EMBL/GenBank/DDBJ databases">
        <authorList>
            <person name="de Groot N.N."/>
        </authorList>
    </citation>
    <scope>NUCLEOTIDE SEQUENCE [LARGE SCALE GENOMIC DNA]</scope>
    <source>
        <strain evidence="2 3">CGMCC 1.11156</strain>
    </source>
</reference>
<feature type="signal peptide" evidence="1">
    <location>
        <begin position="1"/>
        <end position="32"/>
    </location>
</feature>
<evidence type="ECO:0000313" key="3">
    <source>
        <dbReference type="Proteomes" id="UP000198649"/>
    </source>
</evidence>
<dbReference type="AlphaFoldDB" id="A0A1I3FNH9"/>
<evidence type="ECO:0000256" key="1">
    <source>
        <dbReference type="SAM" id="SignalP"/>
    </source>
</evidence>
<proteinExistence type="predicted"/>
<dbReference type="EMBL" id="FOQG01000005">
    <property type="protein sequence ID" value="SFI12724.1"/>
    <property type="molecule type" value="Genomic_DNA"/>
</dbReference>
<gene>
    <name evidence="2" type="ORF">SAMN05216561_10570</name>
</gene>
<name>A0A1I3FNH9_9ACTN</name>
<dbReference type="STRING" id="1005945.SAMN05216561_10570"/>
<keyword evidence="1" id="KW-0732">Signal</keyword>
<dbReference type="RefSeq" id="WP_091111822.1">
    <property type="nucleotide sequence ID" value="NZ_BKAF01000006.1"/>
</dbReference>
<sequence length="280" mass="27310">MKIPRPLGATVSLSTLALFSLVSVPLAAPASAATLPVPAGATTAATGEVLHVTVLSVPLVASAAEVILGQVEGTLNATNPRSTAESRNLEGTALTAVPLNILSEATQVAPPDNPAPATDSIVAGTVPLTIPGVLDLGVSNSSAQARFAADGTCLGANVPVSQSSVSTADVSVLGVSGLAGGLVNLPGTASVSQKTELLANGRPNGGRNVVSTVTGSTASLQLAGNNVLEVTSAPELKVTADGTTGGTKATYTTPIVELGGMTIIPGDPVSVPADAGMLLS</sequence>
<evidence type="ECO:0000313" key="2">
    <source>
        <dbReference type="EMBL" id="SFI12724.1"/>
    </source>
</evidence>
<protein>
    <submittedName>
        <fullName evidence="2">Uncharacterized protein</fullName>
    </submittedName>
</protein>
<accession>A0A1I3FNH9</accession>